<dbReference type="SMART" id="SM01027">
    <property type="entry name" value="Beta-Casp"/>
    <property type="match status" value="1"/>
</dbReference>
<keyword evidence="3" id="KW-0963">Cytoplasm</keyword>
<dbReference type="GO" id="GO:0032039">
    <property type="term" value="C:integrator complex"/>
    <property type="evidence" value="ECO:0007669"/>
    <property type="project" value="InterPro"/>
</dbReference>
<comment type="caution">
    <text evidence="6">The sequence shown here is derived from an EMBL/GenBank/DDBJ whole genome shotgun (WGS) entry which is preliminary data.</text>
</comment>
<name>A0A9D4ZLX4_ADICA</name>
<evidence type="ECO:0000259" key="5">
    <source>
        <dbReference type="SMART" id="SM01027"/>
    </source>
</evidence>
<dbReference type="Gene3D" id="3.60.15.10">
    <property type="entry name" value="Ribonuclease Z/Hydroxyacylglutathione hydrolase-like"/>
    <property type="match status" value="1"/>
</dbReference>
<keyword evidence="4" id="KW-0539">Nucleus</keyword>
<dbReference type="EMBL" id="JABFUD020000006">
    <property type="protein sequence ID" value="KAI5078652.1"/>
    <property type="molecule type" value="Genomic_DNA"/>
</dbReference>
<dbReference type="GO" id="GO:0005737">
    <property type="term" value="C:cytoplasm"/>
    <property type="evidence" value="ECO:0007669"/>
    <property type="project" value="UniProtKB-SubCell"/>
</dbReference>
<evidence type="ECO:0000313" key="6">
    <source>
        <dbReference type="EMBL" id="KAI5078652.1"/>
    </source>
</evidence>
<evidence type="ECO:0000256" key="2">
    <source>
        <dbReference type="ARBA" id="ARBA00004496"/>
    </source>
</evidence>
<evidence type="ECO:0000256" key="4">
    <source>
        <dbReference type="ARBA" id="ARBA00023242"/>
    </source>
</evidence>
<dbReference type="Proteomes" id="UP000886520">
    <property type="component" value="Chromosome 6"/>
</dbReference>
<protein>
    <recommendedName>
        <fullName evidence="5">Beta-Casp domain-containing protein</fullName>
    </recommendedName>
</protein>
<proteinExistence type="predicted"/>
<feature type="domain" description="Beta-Casp" evidence="5">
    <location>
        <begin position="421"/>
        <end position="548"/>
    </location>
</feature>
<dbReference type="InterPro" id="IPR027074">
    <property type="entry name" value="Integrator_9su"/>
</dbReference>
<accession>A0A9D4ZLX4</accession>
<sequence>MAMELTCLGLGKDQETWAGPSCHLLQVGGAHLLLECPLDLAMLHLFLPAANITMRNHQHIRLRDATRGSKRADTTIDTLHHSNVKRQCLAVYHEDDNDDQISWFHLDDMQCARHIPQRNYREEERSGFLLRSNGPPENSSYSGFTCVIDGQTFLDVEPWYKTAEFAALDVSSLDAVLISNPEGMLGLPFLTHMEEFSGKIYATCVTAKLGQLMMEELVTMHEEYVQSFGRSDCSKKPFWLNLPAINGYPPFLKKALVDDDGVGRANWQCLYRKEDVEICMKQVQCLHYDEEVSIYDCLGIKPSSSGSELGASNWIISGARRLSYFSASHFTSGHSMALNVNSHILSEIFLFTDLKSDSINEVDAAIPSCSLGEEETQDQGEAQSRHEVNLVQELPQVCEAISEAVISGGSVLVLISGIGAFLEALEAIAQTFDNSGLSDVPLFFISPVAEELLVYSNTIPEWLCAERQEKLYAGEALFRHVELLQQKRLHQLSSIYSAKVIKLWKEPCVVFAVNWGLRLGPAVPLIHRWRQDARCLLVLSQAGINAKLALAPFQPLQMKVLQYNRGGKLGETEVSAIIEKLKPEMSLVSEMMRGKLEPLLGGDCKGSTDNTAFYNMWDVLTIPGPDRVEADMAAEVACSIRPKQLDSGIAISQVTMSVQQNKGKWLLDVPKLPEGEGPSFIGRVREDICWGSVTVTELVNILQEHGLCCEVISKEQDNPSAENLCEYCIDISSPSPAKVELRPHCTLIETEDTSMRELITDAVKSFLTFI</sequence>
<dbReference type="PANTHER" id="PTHR46094:SF1">
    <property type="entry name" value="INTEGRATOR COMPLEX SUBUNIT 9"/>
    <property type="match status" value="1"/>
</dbReference>
<dbReference type="PANTHER" id="PTHR46094">
    <property type="entry name" value="INTEGRATOR COMPLEX SUBUNIT 9"/>
    <property type="match status" value="1"/>
</dbReference>
<evidence type="ECO:0000256" key="3">
    <source>
        <dbReference type="ARBA" id="ARBA00022490"/>
    </source>
</evidence>
<reference evidence="6" key="1">
    <citation type="submission" date="2021-01" db="EMBL/GenBank/DDBJ databases">
        <title>Adiantum capillus-veneris genome.</title>
        <authorList>
            <person name="Fang Y."/>
            <person name="Liao Q."/>
        </authorList>
    </citation>
    <scope>NUCLEOTIDE SEQUENCE</scope>
    <source>
        <strain evidence="6">H3</strain>
        <tissue evidence="6">Leaf</tissue>
    </source>
</reference>
<dbReference type="AlphaFoldDB" id="A0A9D4ZLX4"/>
<keyword evidence="7" id="KW-1185">Reference proteome</keyword>
<dbReference type="Gene3D" id="3.40.50.10890">
    <property type="match status" value="1"/>
</dbReference>
<comment type="subcellular location">
    <subcellularLocation>
        <location evidence="2">Cytoplasm</location>
    </subcellularLocation>
    <subcellularLocation>
        <location evidence="1">Nucleus</location>
    </subcellularLocation>
</comment>
<dbReference type="SUPFAM" id="SSF56281">
    <property type="entry name" value="Metallo-hydrolase/oxidoreductase"/>
    <property type="match status" value="1"/>
</dbReference>
<organism evidence="6 7">
    <name type="scientific">Adiantum capillus-veneris</name>
    <name type="common">Maidenhair fern</name>
    <dbReference type="NCBI Taxonomy" id="13818"/>
    <lineage>
        <taxon>Eukaryota</taxon>
        <taxon>Viridiplantae</taxon>
        <taxon>Streptophyta</taxon>
        <taxon>Embryophyta</taxon>
        <taxon>Tracheophyta</taxon>
        <taxon>Polypodiopsida</taxon>
        <taxon>Polypodiidae</taxon>
        <taxon>Polypodiales</taxon>
        <taxon>Pteridineae</taxon>
        <taxon>Pteridaceae</taxon>
        <taxon>Vittarioideae</taxon>
        <taxon>Adiantum</taxon>
    </lineage>
</organism>
<gene>
    <name evidence="6" type="ORF">GOP47_0006323</name>
</gene>
<evidence type="ECO:0000313" key="7">
    <source>
        <dbReference type="Proteomes" id="UP000886520"/>
    </source>
</evidence>
<dbReference type="InterPro" id="IPR036866">
    <property type="entry name" value="RibonucZ/Hydroxyglut_hydro"/>
</dbReference>
<dbReference type="GO" id="GO:0034472">
    <property type="term" value="P:snRNA 3'-end processing"/>
    <property type="evidence" value="ECO:0007669"/>
    <property type="project" value="TreeGrafter"/>
</dbReference>
<dbReference type="Pfam" id="PF10996">
    <property type="entry name" value="Beta-Casp"/>
    <property type="match status" value="1"/>
</dbReference>
<dbReference type="OrthoDB" id="5600060at2759"/>
<evidence type="ECO:0000256" key="1">
    <source>
        <dbReference type="ARBA" id="ARBA00004123"/>
    </source>
</evidence>
<dbReference type="InterPro" id="IPR022712">
    <property type="entry name" value="Beta_Casp"/>
</dbReference>